<accession>A0A7W7R386</accession>
<dbReference type="Proteomes" id="UP000540506">
    <property type="component" value="Unassembled WGS sequence"/>
</dbReference>
<dbReference type="InterPro" id="IPR029068">
    <property type="entry name" value="Glyas_Bleomycin-R_OHBP_Dase"/>
</dbReference>
<dbReference type="SUPFAM" id="SSF54593">
    <property type="entry name" value="Glyoxalase/Bleomycin resistance protein/Dihydroxybiphenyl dioxygenase"/>
    <property type="match status" value="1"/>
</dbReference>
<protein>
    <recommendedName>
        <fullName evidence="1">Glyoxalase-like domain-containing protein</fullName>
    </recommendedName>
</protein>
<feature type="domain" description="Glyoxalase-like" evidence="1">
    <location>
        <begin position="7"/>
        <end position="119"/>
    </location>
</feature>
<dbReference type="PANTHER" id="PTHR35908:SF1">
    <property type="entry name" value="CONSERVED PROTEIN"/>
    <property type="match status" value="1"/>
</dbReference>
<evidence type="ECO:0000313" key="3">
    <source>
        <dbReference type="Proteomes" id="UP000540506"/>
    </source>
</evidence>
<reference evidence="2 3" key="1">
    <citation type="submission" date="2020-08" db="EMBL/GenBank/DDBJ databases">
        <title>Sequencing the genomes of 1000 actinobacteria strains.</title>
        <authorList>
            <person name="Klenk H.-P."/>
        </authorList>
    </citation>
    <scope>NUCLEOTIDE SEQUENCE [LARGE SCALE GENOMIC DNA]</scope>
    <source>
        <strain evidence="2 3">DSM 41654</strain>
    </source>
</reference>
<dbReference type="Pfam" id="PF18029">
    <property type="entry name" value="Glyoxalase_6"/>
    <property type="match status" value="1"/>
</dbReference>
<dbReference type="PANTHER" id="PTHR35908">
    <property type="entry name" value="HYPOTHETICAL FUSION PROTEIN"/>
    <property type="match status" value="1"/>
</dbReference>
<keyword evidence="3" id="KW-1185">Reference proteome</keyword>
<sequence>MSSIVRSITFDCIDPLALAGFWCEATGRTVYNDGTQSEPEYLLAAPEGTGGANLLFIAVPEGKTTKNRIHLDLQPADRSRDEEVIRLLALGATLLDDQRRPDGTGWVVLADPEGNELCVERSAAERASTGG</sequence>
<comment type="caution">
    <text evidence="2">The sequence shown here is derived from an EMBL/GenBank/DDBJ whole genome shotgun (WGS) entry which is preliminary data.</text>
</comment>
<dbReference type="InterPro" id="IPR041581">
    <property type="entry name" value="Glyoxalase_6"/>
</dbReference>
<dbReference type="EMBL" id="JACHJV010000001">
    <property type="protein sequence ID" value="MBB4924379.1"/>
    <property type="molecule type" value="Genomic_DNA"/>
</dbReference>
<name>A0A7W7R386_KITKI</name>
<dbReference type="Gene3D" id="3.10.180.10">
    <property type="entry name" value="2,3-Dihydroxybiphenyl 1,2-Dioxygenase, domain 1"/>
    <property type="match status" value="1"/>
</dbReference>
<gene>
    <name evidence="2" type="ORF">FHR34_003372</name>
</gene>
<organism evidence="2 3">
    <name type="scientific">Kitasatospora kifunensis</name>
    <name type="common">Streptomyces kifunensis</name>
    <dbReference type="NCBI Taxonomy" id="58351"/>
    <lineage>
        <taxon>Bacteria</taxon>
        <taxon>Bacillati</taxon>
        <taxon>Actinomycetota</taxon>
        <taxon>Actinomycetes</taxon>
        <taxon>Kitasatosporales</taxon>
        <taxon>Streptomycetaceae</taxon>
        <taxon>Kitasatospora</taxon>
    </lineage>
</organism>
<proteinExistence type="predicted"/>
<evidence type="ECO:0000313" key="2">
    <source>
        <dbReference type="EMBL" id="MBB4924379.1"/>
    </source>
</evidence>
<dbReference type="AlphaFoldDB" id="A0A7W7R386"/>
<evidence type="ECO:0000259" key="1">
    <source>
        <dbReference type="Pfam" id="PF18029"/>
    </source>
</evidence>
<dbReference type="RefSeq" id="WP_184936336.1">
    <property type="nucleotide sequence ID" value="NZ_JACHJV010000001.1"/>
</dbReference>